<organism evidence="1">
    <name type="scientific">Oscillatoriales cyanobacterium SpSt-418</name>
    <dbReference type="NCBI Taxonomy" id="2282169"/>
    <lineage>
        <taxon>Bacteria</taxon>
        <taxon>Bacillati</taxon>
        <taxon>Cyanobacteriota</taxon>
        <taxon>Cyanophyceae</taxon>
        <taxon>Oscillatoriophycideae</taxon>
        <taxon>Oscillatoriales</taxon>
    </lineage>
</organism>
<accession>A0A7C3KDA1</accession>
<sequence>MSEQSQATWIVGTSLSGKTSRIVEIFVNWVETLSDRPQLLPQPGAERSPTQPGVLVFAAIGEHRLDLADQLAAATHSKVSFISTTPTGFFQDEVQLFWTLLIQQLELKAQFPLRLTPETEQELATQLWRAELDRAIAQDARVNEGRLVRRILDLLQLAALAGFGTSDIPHILERGIAGSDPGLPLPFDEIATMLDRWQQWCLERGLLTYSLNAILYSQYLLPHPLYQEQLTRRFQVLLADDVDEYPAIARLLFEQLLDAGVKAVFSFNPEGAVRLGLGADPDYLSGLADRCEIEYLTQHPVPSLAIDHAEEILTLATEPTVIEPLPAGFQLIQTTARSQLIRQIATTILEAVQAGEIQPREIAVIGPGLDAIARYAIIDILTSHQIPVESLNDQRPLNSYPLVRGLLTLMALVYPNTGRLLNREAIAEMLVVLTRQPQPAPSTEVTAPASAGVVASVSIPSAIDAVRAGLLADYCFAPHPERPRLLPVSTFPRWDRLGYQASEAYEGIVAWIQNQQEQLEQRLIPSPIALLDRAIQHFLLSGSGLAFDQLSALRQLIETAQHYWEVHNRLRRIDRQETPAAMTVTRFIQLLQSGTITANPFPVRPIGSASNAVTLATVFQYRSSHRAHRWQFWLDVGSNRWLSGVDALYAAPLFLQSWSGHLWTAADTLASNEQRLRRILLDLLARTTERVYLCHSDLATNGQEQTGVLLSLVNAVSTDMPEAL</sequence>
<dbReference type="AlphaFoldDB" id="A0A7C3KDA1"/>
<gene>
    <name evidence="1" type="ORF">ENR64_08865</name>
</gene>
<reference evidence="1" key="1">
    <citation type="journal article" date="2020" name="mSystems">
        <title>Genome- and Community-Level Interaction Insights into Carbon Utilization and Element Cycling Functions of Hydrothermarchaeota in Hydrothermal Sediment.</title>
        <authorList>
            <person name="Zhou Z."/>
            <person name="Liu Y."/>
            <person name="Xu W."/>
            <person name="Pan J."/>
            <person name="Luo Z.H."/>
            <person name="Li M."/>
        </authorList>
    </citation>
    <scope>NUCLEOTIDE SEQUENCE [LARGE SCALE GENOMIC DNA]</scope>
    <source>
        <strain evidence="1">SpSt-418</strain>
    </source>
</reference>
<dbReference type="SUPFAM" id="SSF52540">
    <property type="entry name" value="P-loop containing nucleoside triphosphate hydrolases"/>
    <property type="match status" value="1"/>
</dbReference>
<name>A0A7C3KDA1_9CYAN</name>
<dbReference type="EMBL" id="DSRU01000116">
    <property type="protein sequence ID" value="HFM97866.1"/>
    <property type="molecule type" value="Genomic_DNA"/>
</dbReference>
<dbReference type="InterPro" id="IPR027417">
    <property type="entry name" value="P-loop_NTPase"/>
</dbReference>
<evidence type="ECO:0000313" key="1">
    <source>
        <dbReference type="EMBL" id="HFM97866.1"/>
    </source>
</evidence>
<protein>
    <submittedName>
        <fullName evidence="1">Recombinase family protein</fullName>
    </submittedName>
</protein>
<comment type="caution">
    <text evidence="1">The sequence shown here is derived from an EMBL/GenBank/DDBJ whole genome shotgun (WGS) entry which is preliminary data.</text>
</comment>
<proteinExistence type="predicted"/>